<evidence type="ECO:0000256" key="2">
    <source>
        <dbReference type="ARBA" id="ARBA00022741"/>
    </source>
</evidence>
<dbReference type="InterPro" id="IPR027417">
    <property type="entry name" value="P-loop_NTPase"/>
</dbReference>
<evidence type="ECO:0000313" key="6">
    <source>
        <dbReference type="Proteomes" id="UP000779049"/>
    </source>
</evidence>
<dbReference type="GO" id="GO:0005524">
    <property type="term" value="F:ATP binding"/>
    <property type="evidence" value="ECO:0007669"/>
    <property type="project" value="UniProtKB-KW"/>
</dbReference>
<name>A0ABS7L5J0_9FIRM</name>
<dbReference type="EMBL" id="VIRV01000002">
    <property type="protein sequence ID" value="MBY0758072.1"/>
    <property type="molecule type" value="Genomic_DNA"/>
</dbReference>
<dbReference type="InterPro" id="IPR003439">
    <property type="entry name" value="ABC_transporter-like_ATP-bd"/>
</dbReference>
<dbReference type="Proteomes" id="UP000779049">
    <property type="component" value="Unassembled WGS sequence"/>
</dbReference>
<organism evidence="5 6">
    <name type="scientific">Sellimonas caecigallum</name>
    <dbReference type="NCBI Taxonomy" id="2592333"/>
    <lineage>
        <taxon>Bacteria</taxon>
        <taxon>Bacillati</taxon>
        <taxon>Bacillota</taxon>
        <taxon>Clostridia</taxon>
        <taxon>Lachnospirales</taxon>
        <taxon>Lachnospiraceae</taxon>
        <taxon>Sellimonas</taxon>
    </lineage>
</organism>
<proteinExistence type="predicted"/>
<evidence type="ECO:0000256" key="3">
    <source>
        <dbReference type="ARBA" id="ARBA00022840"/>
    </source>
</evidence>
<dbReference type="PROSITE" id="PS50893">
    <property type="entry name" value="ABC_TRANSPORTER_2"/>
    <property type="match status" value="1"/>
</dbReference>
<keyword evidence="6" id="KW-1185">Reference proteome</keyword>
<sequence length="334" mass="38192">MMQIEVNHLVKEYKRKRDPGTLLKALGSMFRPDYEIFRAVDDINLGIEKGEAVGYVGPNGSGKSTTIKMLSGVLTPTAGTIKIDGLEPRKNRMKINKRTGVVFGNRSVLWWDVPVMESYRVLQKLYEIPEKTFRDNLEEFIDLLDMERIIQVPERQLSLGQKMKCNIAAAFLHNPEIVYLDEPTIGLDSESKLKIRRFIQKMNEDRHTTFIVTSHDFQDIESLCQRIILINHGKIVIDDKIGAVRKNFTKKKQITFDLADNPWSKGKEFAIPDVRVLDVGETNLVLEYDVEKTDSMEIMNYVSASSDIQDVSINGQDIESIIREIVKKDNQGEV</sequence>
<evidence type="ECO:0000259" key="4">
    <source>
        <dbReference type="PROSITE" id="PS50893"/>
    </source>
</evidence>
<evidence type="ECO:0000256" key="1">
    <source>
        <dbReference type="ARBA" id="ARBA00022448"/>
    </source>
</evidence>
<accession>A0ABS7L5J0</accession>
<dbReference type="RefSeq" id="WP_221919359.1">
    <property type="nucleotide sequence ID" value="NZ_CP173660.1"/>
</dbReference>
<evidence type="ECO:0000313" key="5">
    <source>
        <dbReference type="EMBL" id="MBY0758072.1"/>
    </source>
</evidence>
<dbReference type="Gene3D" id="3.40.50.300">
    <property type="entry name" value="P-loop containing nucleotide triphosphate hydrolases"/>
    <property type="match status" value="1"/>
</dbReference>
<protein>
    <submittedName>
        <fullName evidence="5">ATP-binding cassette domain-containing protein</fullName>
    </submittedName>
</protein>
<feature type="domain" description="ABC transporter" evidence="4">
    <location>
        <begin position="23"/>
        <end position="257"/>
    </location>
</feature>
<dbReference type="SMART" id="SM00382">
    <property type="entry name" value="AAA"/>
    <property type="match status" value="1"/>
</dbReference>
<comment type="caution">
    <text evidence="5">The sequence shown here is derived from an EMBL/GenBank/DDBJ whole genome shotgun (WGS) entry which is preliminary data.</text>
</comment>
<reference evidence="5 6" key="1">
    <citation type="journal article" date="2020" name="New Microbes New Infect">
        <title>Sellimonas caecigallum sp. nov., description and genome sequence of a new member of the Sellimonas genus isolated from the cecum of feral chicken.</title>
        <authorList>
            <person name="Wongkuna S."/>
            <person name="Ghimire S."/>
            <person name="Antony L."/>
            <person name="Chankhamhaengdecha S."/>
            <person name="Janvilisri T."/>
            <person name="Scaria J."/>
        </authorList>
    </citation>
    <scope>NUCLEOTIDE SEQUENCE [LARGE SCALE GENOMIC DNA]</scope>
    <source>
        <strain evidence="5 6">SW451</strain>
    </source>
</reference>
<dbReference type="PANTHER" id="PTHR42711">
    <property type="entry name" value="ABC TRANSPORTER ATP-BINDING PROTEIN"/>
    <property type="match status" value="1"/>
</dbReference>
<dbReference type="InterPro" id="IPR003593">
    <property type="entry name" value="AAA+_ATPase"/>
</dbReference>
<gene>
    <name evidence="5" type="ORF">FLB61_02980</name>
</gene>
<keyword evidence="2" id="KW-0547">Nucleotide-binding</keyword>
<dbReference type="InterPro" id="IPR050763">
    <property type="entry name" value="ABC_transporter_ATP-binding"/>
</dbReference>
<dbReference type="Pfam" id="PF00005">
    <property type="entry name" value="ABC_tran"/>
    <property type="match status" value="1"/>
</dbReference>
<dbReference type="SUPFAM" id="SSF52540">
    <property type="entry name" value="P-loop containing nucleoside triphosphate hydrolases"/>
    <property type="match status" value="1"/>
</dbReference>
<keyword evidence="3 5" id="KW-0067">ATP-binding</keyword>
<dbReference type="PANTHER" id="PTHR42711:SF1">
    <property type="entry name" value="ABC-TRANSPORT PROTEIN, ATP-BINDING COMPONENT"/>
    <property type="match status" value="1"/>
</dbReference>
<keyword evidence="1" id="KW-0813">Transport</keyword>